<gene>
    <name evidence="1" type="ORF">H4317_19140</name>
</gene>
<keyword evidence="2" id="KW-1185">Reference proteome</keyword>
<evidence type="ECO:0000313" key="1">
    <source>
        <dbReference type="EMBL" id="QNH62223.1"/>
    </source>
</evidence>
<name>A0A7G7W780_9BACT</name>
<proteinExistence type="predicted"/>
<dbReference type="Proteomes" id="UP000515489">
    <property type="component" value="Chromosome"/>
</dbReference>
<dbReference type="AlphaFoldDB" id="A0A7G7W780"/>
<reference evidence="1 2" key="1">
    <citation type="submission" date="2020-08" db="EMBL/GenBank/DDBJ databases">
        <title>Hymenobacter sp. S2-20-2 genome sequencing.</title>
        <authorList>
            <person name="Jin L."/>
        </authorList>
    </citation>
    <scope>NUCLEOTIDE SEQUENCE [LARGE SCALE GENOMIC DNA]</scope>
    <source>
        <strain evidence="1 2">S2-20-2</strain>
    </source>
</reference>
<sequence length="366" mass="41667">MPRYKGATKYEREQYGRMHYDFMSAKYGSYVEHTFQGETTRIFTKQDNPSLWAEERAVEYSNSSKGTYWHQDFPTPYCGHRMPEMRWFLEILRSWPMDIKDTLSSELYGDACDREYVRGLMRLLEINNYFDDGAAIIIPAGDNMFMPLPSPENGGKWDVGDIIAKHGSTNYYECNSKNRIRAEFAIEWLRDKEDAEARGQKMYDELYFYDDTNGDILQSEDKGIDTAIKYGSAGDESDCDAIFTKLGWITAANKPQADRIISPAAFRGAVEALIYYSYLEGGGSAEKLTKQLGEKYGFSFASTQRVKLQRGSDGDFPQDYYTAAADTEVKIEEGNRGRISGGIFKAGGEWWNRQKSSAKSFGAGKR</sequence>
<accession>A0A7G7W780</accession>
<organism evidence="1 2">
    <name type="scientific">Hymenobacter sediminicola</name>
    <dbReference type="NCBI Taxonomy" id="2761579"/>
    <lineage>
        <taxon>Bacteria</taxon>
        <taxon>Pseudomonadati</taxon>
        <taxon>Bacteroidota</taxon>
        <taxon>Cytophagia</taxon>
        <taxon>Cytophagales</taxon>
        <taxon>Hymenobacteraceae</taxon>
        <taxon>Hymenobacter</taxon>
    </lineage>
</organism>
<dbReference type="RefSeq" id="WP_185888138.1">
    <property type="nucleotide sequence ID" value="NZ_CP060202.1"/>
</dbReference>
<dbReference type="EMBL" id="CP060202">
    <property type="protein sequence ID" value="QNH62223.1"/>
    <property type="molecule type" value="Genomic_DNA"/>
</dbReference>
<dbReference type="KEGG" id="hsk:H4317_19140"/>
<evidence type="ECO:0000313" key="2">
    <source>
        <dbReference type="Proteomes" id="UP000515489"/>
    </source>
</evidence>
<protein>
    <submittedName>
        <fullName evidence="1">Uncharacterized protein</fullName>
    </submittedName>
</protein>